<evidence type="ECO:0000256" key="6">
    <source>
        <dbReference type="ARBA" id="ARBA00022723"/>
    </source>
</evidence>
<dbReference type="Proteomes" id="UP001172457">
    <property type="component" value="Chromosome 5"/>
</dbReference>
<dbReference type="InterPro" id="IPR005162">
    <property type="entry name" value="Retrotrans_gag_dom"/>
</dbReference>
<dbReference type="GO" id="GO:0003964">
    <property type="term" value="F:RNA-directed DNA polymerase activity"/>
    <property type="evidence" value="ECO:0007669"/>
    <property type="project" value="UniProtKB-KW"/>
</dbReference>
<dbReference type="InterPro" id="IPR041588">
    <property type="entry name" value="Integrase_H2C2"/>
</dbReference>
<dbReference type="CDD" id="cd09274">
    <property type="entry name" value="RNase_HI_RT_Ty3"/>
    <property type="match status" value="1"/>
</dbReference>
<dbReference type="GO" id="GO:0004190">
    <property type="term" value="F:aspartic-type endopeptidase activity"/>
    <property type="evidence" value="ECO:0007669"/>
    <property type="project" value="UniProtKB-KW"/>
</dbReference>
<keyword evidence="8" id="KW-0255">Endonuclease</keyword>
<feature type="domain" description="Integrase catalytic" evidence="20">
    <location>
        <begin position="1190"/>
        <end position="1357"/>
    </location>
</feature>
<evidence type="ECO:0000256" key="1">
    <source>
        <dbReference type="ARBA" id="ARBA00012493"/>
    </source>
</evidence>
<protein>
    <recommendedName>
        <fullName evidence="1">RNA-directed DNA polymerase</fullName>
        <ecNumber evidence="1">2.7.7.49</ecNumber>
    </recommendedName>
</protein>
<dbReference type="GO" id="GO:0003887">
    <property type="term" value="F:DNA-directed DNA polymerase activity"/>
    <property type="evidence" value="ECO:0007669"/>
    <property type="project" value="UniProtKB-KW"/>
</dbReference>
<keyword evidence="6" id="KW-0479">Metal-binding</keyword>
<dbReference type="Pfam" id="PF17917">
    <property type="entry name" value="RT_RNaseH"/>
    <property type="match status" value="1"/>
</dbReference>
<dbReference type="FunFam" id="3.10.10.10:FF:000007">
    <property type="entry name" value="Retrovirus-related Pol polyprotein from transposon 17.6-like Protein"/>
    <property type="match status" value="1"/>
</dbReference>
<feature type="region of interest" description="Disordered" evidence="17">
    <location>
        <begin position="1509"/>
        <end position="1552"/>
    </location>
</feature>
<feature type="compositionally biased region" description="Pro residues" evidence="17">
    <location>
        <begin position="1520"/>
        <end position="1529"/>
    </location>
</feature>
<evidence type="ECO:0000256" key="3">
    <source>
        <dbReference type="ARBA" id="ARBA00022679"/>
    </source>
</evidence>
<evidence type="ECO:0000256" key="8">
    <source>
        <dbReference type="ARBA" id="ARBA00022759"/>
    </source>
</evidence>
<comment type="caution">
    <text evidence="21">The sequence shown here is derived from an EMBL/GenBank/DDBJ whole genome shotgun (WGS) entry which is preliminary data.</text>
</comment>
<dbReference type="GO" id="GO:0003677">
    <property type="term" value="F:DNA binding"/>
    <property type="evidence" value="ECO:0007669"/>
    <property type="project" value="UniProtKB-KW"/>
</dbReference>
<reference evidence="21" key="1">
    <citation type="submission" date="2023-03" db="EMBL/GenBank/DDBJ databases">
        <title>Chromosome-scale reference genome and RAD-based genetic map of yellow starthistle (Centaurea solstitialis) reveal putative structural variation and QTLs associated with invader traits.</title>
        <authorList>
            <person name="Reatini B."/>
            <person name="Cang F.A."/>
            <person name="Jiang Q."/>
            <person name="Mckibben M.T.W."/>
            <person name="Barker M.S."/>
            <person name="Rieseberg L.H."/>
            <person name="Dlugosch K.M."/>
        </authorList>
    </citation>
    <scope>NUCLEOTIDE SEQUENCE</scope>
    <source>
        <strain evidence="21">CAN-66</strain>
        <tissue evidence="21">Leaf</tissue>
    </source>
</reference>
<dbReference type="InterPro" id="IPR021109">
    <property type="entry name" value="Peptidase_aspartic_dom_sf"/>
</dbReference>
<sequence>MADDDAASHTPTNPHMGENDLEASHDQSIPNVDGDDSGNTRHDEEVPTSPRTERLMKMMADQMKSLTDQMRAALEEQRKEFEKKLEEHKPTNALKPDEKGKHPIVTDEVSKPKPDRVSFKSFRSSGATEYIGQSDPVLAMQWVQNTEKVFRTIRVHDEDKVRYASAMLTDRALVWWDNTYESLDSNTRENMLWDEFRSKLFEQYCPMDLQRRLEKEFWDLKQGTMTVMEYETEFNRKLRFAQRFLSTEDDKVERFVGGLRKEIRNFLVNREVPSFVKAVEFARRCEHDLSIPDDPAPAAKRPCTGKTSTVPTHRSPKFLMSKRGQTHNATRTTPQACSLQSNAPRICQRCGKNHAGRCNIEPSSVRCFCCGEVGHVRTTCPRKEEACYSCGVLGHKQRNCPRGKGAESKASVQRPTMGGASSQKEEVPKARAQAFQITAEEARDDPDVVTGIFLVNSQPARILFDSGATNSFVSHDFVRYMKSVPLMLPIPFTVDTANGVTLVANRVFRDCSLVLDNHDFLVDLISIDIRGFDVVIGMDWLIKNRAVIICYERMVQVPVKNGDYLYIYGERRTGDVKIISMLKTLRCVTKGCTSFMAYVLDATKEVKKIVKDVPIVGEYPDVFPDDLPGLPPDRQVEFRIDLVPGASPIAKTPYRLAPAEMKEMMSQLQELLDKGFIRPSASPWGAPVLFVKKKDGSFRMCIDYRELNKVTIKNKYPLPRIDDLFDQLQGASYFSKIDLRSGYHQLKVSEEDVPKTAFRTRYGHYEFLVMPFGLTNAPAAFMDLMNRVCRPMLDKSVIVFIDDILVYSKSEEEHATHLREILELLRKERLYAKFSKCEFWLRQVQFLGHVISGDGVSVDSTKIEAIQKWEQPKNASEVRSFLGLAGYYRRFIRDFSKIVVPLTSLTRKDVKLEWTEAQDNAFQTLKDCLTNAPILALPEGNEDFVVYSDASLLGLGCVLMQRGKVIAYASRQLKEYEKKYPTHDLELAAVVFALKLWRHYLYGTKCQLYTDHKSLKYLFDQQTLNMRQQRAMELIKDYDCEILYHPGKANVVADALSRKTYAGLLCYVITHISVKPNLLDDIRKWQIEALKSENIKAERMVGYVNSLSEDGRGLKVFKARIWVPRLGGMRDVVLAEAHKSRLSIHPGSTKMYQDLRLDYWWPGMKTDIGRYVEKCTTCLQVKVEHQKPYGSLQPLEVSMWKWEELTMDLVTKLPKTQRQHDSIWVIVDRLTKSALFLPVRESYSMDRWAQLYIDEVVSRHGVPVKIISDRDSRFTSKFWSAFQRELETHHAFSTAYHPQTDGQSERTIQTLEDMLRACVLEFGGSWDVHLPLVEFSYNNSYHSTIGMAPYEALYGRKCRTPLCWRETGEKILAGPELIQITHDKIQIIRERMKAAQDRQKSYADRRKRPIEFSVGDMVMLKVSPWRGMLRFRKQGKLSPRFIGPFKILERIGKQAYRLELPEELTGIHDVFHVGYLRKCLGKHEEKVPLSEVKVDEKLFRYERVGENLIENGVPSEKPSDPAPTPPPTPEVSAESPDPGPSTSEPVRRSDRVRQVPAHLRDYHCYATLLSNHEPTSYKEAASCSQWQATMQEELRALAKAHTWDSVLLPSGKRPIGSKWVFKIKTRSDGSVDRYKARLVAKGFNQEYGIDYEETFAPVARITSVRSLLAIAATKHWPLFQMDVKNAFLNGDLSEEVYMTPPPGVSLPTGHVCRLRKALYGLKQAPRAWFEKFSKTVLSLGFSASNYDSGLFTRTSDSGSILLLLYVDDMIITGDDSNGIASLKQSLSSSFEMKDLGDLHYFLGLEVLSDASGIYLCQAKYVSDLLSKAGLSDNKVASTPSPLEHNLHLAPNAGTPLQDPTRYRQLVGSLVYLIVTRPDIAYAVHTVSQFMAAPCSDHYAAVLRILRYLKGTMFHGLHFSSKSSLLLRGFSDADWDSDMTDRRSTTGYCFFLGDSLISWRSKKQSLTARSSTEAEYRALADTTQELIWLRWLLSDMGAPQLSPTPLWCDNNSAIQIAHNDVFHERTKHIEIDCHFTRQHVVRNTIQLHPISTLDQPADIFTKAHLPGRFRELVNKLNLVYFLKICVFVCILCLKALPSCLDQVSYEPCLFNNLKCLKINMVPLKQKDCILKAMATQVINYLLESSPSATSCLAVHLLMTLQMLTVYLSDE</sequence>
<dbReference type="CDD" id="cd01647">
    <property type="entry name" value="RT_LTR"/>
    <property type="match status" value="1"/>
</dbReference>
<dbReference type="InterPro" id="IPR043502">
    <property type="entry name" value="DNA/RNA_pol_sf"/>
</dbReference>
<feature type="compositionally biased region" description="Polar residues" evidence="17">
    <location>
        <begin position="410"/>
        <end position="422"/>
    </location>
</feature>
<name>A0AA38SQY8_9ASTR</name>
<feature type="region of interest" description="Disordered" evidence="17">
    <location>
        <begin position="296"/>
        <end position="315"/>
    </location>
</feature>
<dbReference type="PANTHER" id="PTHR37984:SF5">
    <property type="entry name" value="PROTEIN NYNRIN-LIKE"/>
    <property type="match status" value="1"/>
</dbReference>
<feature type="region of interest" description="Disordered" evidence="17">
    <location>
        <begin position="401"/>
        <end position="428"/>
    </location>
</feature>
<evidence type="ECO:0000256" key="16">
    <source>
        <dbReference type="PROSITE-ProRule" id="PRU00047"/>
    </source>
</evidence>
<dbReference type="FunFam" id="3.10.20.370:FF:000001">
    <property type="entry name" value="Retrovirus-related Pol polyprotein from transposon 17.6-like protein"/>
    <property type="match status" value="1"/>
</dbReference>
<dbReference type="InterPro" id="IPR041373">
    <property type="entry name" value="RT_RNaseH"/>
</dbReference>
<feature type="region of interest" description="Disordered" evidence="17">
    <location>
        <begin position="1"/>
        <end position="57"/>
    </location>
</feature>
<dbReference type="GO" id="GO:0004519">
    <property type="term" value="F:endonuclease activity"/>
    <property type="evidence" value="ECO:0007669"/>
    <property type="project" value="UniProtKB-KW"/>
</dbReference>
<dbReference type="PROSITE" id="PS50994">
    <property type="entry name" value="INTEGRASE"/>
    <property type="match status" value="1"/>
</dbReference>
<dbReference type="Gene3D" id="1.10.340.70">
    <property type="match status" value="1"/>
</dbReference>
<proteinExistence type="predicted"/>
<dbReference type="GO" id="GO:0015074">
    <property type="term" value="P:DNA integration"/>
    <property type="evidence" value="ECO:0007669"/>
    <property type="project" value="UniProtKB-KW"/>
</dbReference>
<feature type="domain" description="CCHC-type" evidence="18">
    <location>
        <begin position="366"/>
        <end position="382"/>
    </location>
</feature>
<keyword evidence="15" id="KW-0233">DNA recombination</keyword>
<keyword evidence="7" id="KW-0064">Aspartyl protease</keyword>
<dbReference type="FunFam" id="3.30.70.270:FF:000020">
    <property type="entry name" value="Transposon Tf2-6 polyprotein-like Protein"/>
    <property type="match status" value="1"/>
</dbReference>
<dbReference type="GO" id="GO:0006508">
    <property type="term" value="P:proteolysis"/>
    <property type="evidence" value="ECO:0007669"/>
    <property type="project" value="UniProtKB-KW"/>
</dbReference>
<dbReference type="Pfam" id="PF17921">
    <property type="entry name" value="Integrase_H2C2"/>
    <property type="match status" value="1"/>
</dbReference>
<dbReference type="SUPFAM" id="SSF56672">
    <property type="entry name" value="DNA/RNA polymerases"/>
    <property type="match status" value="2"/>
</dbReference>
<dbReference type="Gene3D" id="2.40.70.10">
    <property type="entry name" value="Acid Proteases"/>
    <property type="match status" value="1"/>
</dbReference>
<feature type="compositionally biased region" description="Basic and acidic residues" evidence="17">
    <location>
        <begin position="38"/>
        <end position="56"/>
    </location>
</feature>
<keyword evidence="16" id="KW-0862">Zinc</keyword>
<accession>A0AA38SQY8</accession>
<dbReference type="CDD" id="cd00303">
    <property type="entry name" value="retropepsin_like"/>
    <property type="match status" value="1"/>
</dbReference>
<dbReference type="Gene3D" id="4.10.60.10">
    <property type="entry name" value="Zinc finger, CCHC-type"/>
    <property type="match status" value="1"/>
</dbReference>
<dbReference type="PANTHER" id="PTHR37984">
    <property type="entry name" value="PROTEIN CBG26694"/>
    <property type="match status" value="1"/>
</dbReference>
<dbReference type="PROSITE" id="PS50158">
    <property type="entry name" value="ZF_CCHC"/>
    <property type="match status" value="2"/>
</dbReference>
<dbReference type="SUPFAM" id="SSF50630">
    <property type="entry name" value="Acid proteases"/>
    <property type="match status" value="1"/>
</dbReference>
<evidence type="ECO:0000256" key="9">
    <source>
        <dbReference type="ARBA" id="ARBA00022801"/>
    </source>
</evidence>
<evidence type="ECO:0000256" key="7">
    <source>
        <dbReference type="ARBA" id="ARBA00022750"/>
    </source>
</evidence>
<dbReference type="InterPro" id="IPR036875">
    <property type="entry name" value="Znf_CCHC_sf"/>
</dbReference>
<evidence type="ECO:0000256" key="2">
    <source>
        <dbReference type="ARBA" id="ARBA00022670"/>
    </source>
</evidence>
<evidence type="ECO:0000256" key="12">
    <source>
        <dbReference type="ARBA" id="ARBA00022918"/>
    </source>
</evidence>
<dbReference type="InterPro" id="IPR050951">
    <property type="entry name" value="Retrovirus_Pol_polyprotein"/>
</dbReference>
<keyword evidence="22" id="KW-1185">Reference proteome</keyword>
<dbReference type="InterPro" id="IPR013103">
    <property type="entry name" value="RVT_2"/>
</dbReference>
<dbReference type="EC" id="2.7.7.49" evidence="1"/>
<evidence type="ECO:0000256" key="5">
    <source>
        <dbReference type="ARBA" id="ARBA00022722"/>
    </source>
</evidence>
<keyword evidence="10" id="KW-0460">Magnesium</keyword>
<dbReference type="InterPro" id="IPR043128">
    <property type="entry name" value="Rev_trsase/Diguanyl_cyclase"/>
</dbReference>
<dbReference type="SUPFAM" id="SSF57756">
    <property type="entry name" value="Retrovirus zinc finger-like domains"/>
    <property type="match status" value="1"/>
</dbReference>
<dbReference type="SMART" id="SM00343">
    <property type="entry name" value="ZnF_C2HC"/>
    <property type="match status" value="2"/>
</dbReference>
<dbReference type="InterPro" id="IPR000477">
    <property type="entry name" value="RT_dom"/>
</dbReference>
<keyword evidence="4" id="KW-0548">Nucleotidyltransferase</keyword>
<dbReference type="Pfam" id="PF08284">
    <property type="entry name" value="RVP_2"/>
    <property type="match status" value="1"/>
</dbReference>
<evidence type="ECO:0000256" key="15">
    <source>
        <dbReference type="ARBA" id="ARBA00023172"/>
    </source>
</evidence>
<gene>
    <name evidence="21" type="ORF">OSB04_019773</name>
</gene>
<evidence type="ECO:0000259" key="19">
    <source>
        <dbReference type="PROSITE" id="PS50878"/>
    </source>
</evidence>
<evidence type="ECO:0000256" key="13">
    <source>
        <dbReference type="ARBA" id="ARBA00022932"/>
    </source>
</evidence>
<evidence type="ECO:0000259" key="20">
    <source>
        <dbReference type="PROSITE" id="PS50994"/>
    </source>
</evidence>
<dbReference type="Pfam" id="PF07727">
    <property type="entry name" value="RVT_2"/>
    <property type="match status" value="1"/>
</dbReference>
<dbReference type="Pfam" id="PF24626">
    <property type="entry name" value="SH3_Tf2-1"/>
    <property type="match status" value="1"/>
</dbReference>
<dbReference type="CDD" id="cd09272">
    <property type="entry name" value="RNase_HI_RT_Ty1"/>
    <property type="match status" value="1"/>
</dbReference>
<dbReference type="Gene3D" id="3.10.20.370">
    <property type="match status" value="1"/>
</dbReference>
<keyword evidence="14" id="KW-0238">DNA-binding</keyword>
<dbReference type="InterPro" id="IPR036397">
    <property type="entry name" value="RNaseH_sf"/>
</dbReference>
<evidence type="ECO:0000256" key="17">
    <source>
        <dbReference type="SAM" id="MobiDB-lite"/>
    </source>
</evidence>
<evidence type="ECO:0000256" key="11">
    <source>
        <dbReference type="ARBA" id="ARBA00022908"/>
    </source>
</evidence>
<organism evidence="21 22">
    <name type="scientific">Centaurea solstitialis</name>
    <name type="common">yellow star-thistle</name>
    <dbReference type="NCBI Taxonomy" id="347529"/>
    <lineage>
        <taxon>Eukaryota</taxon>
        <taxon>Viridiplantae</taxon>
        <taxon>Streptophyta</taxon>
        <taxon>Embryophyta</taxon>
        <taxon>Tracheophyta</taxon>
        <taxon>Spermatophyta</taxon>
        <taxon>Magnoliopsida</taxon>
        <taxon>eudicotyledons</taxon>
        <taxon>Gunneridae</taxon>
        <taxon>Pentapetalae</taxon>
        <taxon>asterids</taxon>
        <taxon>campanulids</taxon>
        <taxon>Asterales</taxon>
        <taxon>Asteraceae</taxon>
        <taxon>Carduoideae</taxon>
        <taxon>Cardueae</taxon>
        <taxon>Centaureinae</taxon>
        <taxon>Centaurea</taxon>
    </lineage>
</organism>
<evidence type="ECO:0000313" key="22">
    <source>
        <dbReference type="Proteomes" id="UP001172457"/>
    </source>
</evidence>
<keyword evidence="5" id="KW-0540">Nuclease</keyword>
<evidence type="ECO:0000256" key="10">
    <source>
        <dbReference type="ARBA" id="ARBA00022842"/>
    </source>
</evidence>
<dbReference type="InterPro" id="IPR001584">
    <property type="entry name" value="Integrase_cat-core"/>
</dbReference>
<evidence type="ECO:0000256" key="4">
    <source>
        <dbReference type="ARBA" id="ARBA00022695"/>
    </source>
</evidence>
<keyword evidence="16" id="KW-0863">Zinc-finger</keyword>
<keyword evidence="3" id="KW-0808">Transferase</keyword>
<evidence type="ECO:0000256" key="14">
    <source>
        <dbReference type="ARBA" id="ARBA00023125"/>
    </source>
</evidence>
<evidence type="ECO:0000313" key="21">
    <source>
        <dbReference type="EMBL" id="KAJ9547230.1"/>
    </source>
</evidence>
<dbReference type="EMBL" id="JARYMX010000005">
    <property type="protein sequence ID" value="KAJ9547230.1"/>
    <property type="molecule type" value="Genomic_DNA"/>
</dbReference>
<keyword evidence="2" id="KW-0645">Protease</keyword>
<dbReference type="Gene3D" id="3.30.70.270">
    <property type="match status" value="2"/>
</dbReference>
<dbReference type="InterPro" id="IPR012337">
    <property type="entry name" value="RNaseH-like_sf"/>
</dbReference>
<dbReference type="Gene3D" id="3.30.420.10">
    <property type="entry name" value="Ribonuclease H-like superfamily/Ribonuclease H"/>
    <property type="match status" value="1"/>
</dbReference>
<feature type="domain" description="Reverse transcriptase" evidence="19">
    <location>
        <begin position="672"/>
        <end position="851"/>
    </location>
</feature>
<feature type="region of interest" description="Disordered" evidence="17">
    <location>
        <begin position="83"/>
        <end position="116"/>
    </location>
</feature>
<keyword evidence="9" id="KW-0378">Hydrolase</keyword>
<dbReference type="Gene3D" id="3.10.10.10">
    <property type="entry name" value="HIV Type 1 Reverse Transcriptase, subunit A, domain 1"/>
    <property type="match status" value="1"/>
</dbReference>
<keyword evidence="12" id="KW-0695">RNA-directed DNA polymerase</keyword>
<keyword evidence="11" id="KW-0229">DNA integration</keyword>
<dbReference type="GO" id="GO:0006310">
    <property type="term" value="P:DNA recombination"/>
    <property type="evidence" value="ECO:0007669"/>
    <property type="project" value="UniProtKB-KW"/>
</dbReference>
<dbReference type="GO" id="GO:0008270">
    <property type="term" value="F:zinc ion binding"/>
    <property type="evidence" value="ECO:0007669"/>
    <property type="project" value="UniProtKB-KW"/>
</dbReference>
<dbReference type="SUPFAM" id="SSF53098">
    <property type="entry name" value="Ribonuclease H-like"/>
    <property type="match status" value="1"/>
</dbReference>
<keyword evidence="13" id="KW-0239">DNA-directed DNA polymerase</keyword>
<dbReference type="InterPro" id="IPR001878">
    <property type="entry name" value="Znf_CCHC"/>
</dbReference>
<dbReference type="InterPro" id="IPR056924">
    <property type="entry name" value="SH3_Tf2-1"/>
</dbReference>
<evidence type="ECO:0000259" key="18">
    <source>
        <dbReference type="PROSITE" id="PS50158"/>
    </source>
</evidence>
<dbReference type="PROSITE" id="PS50878">
    <property type="entry name" value="RT_POL"/>
    <property type="match status" value="1"/>
</dbReference>
<dbReference type="Pfam" id="PF00078">
    <property type="entry name" value="RVT_1"/>
    <property type="match status" value="1"/>
</dbReference>
<dbReference type="Pfam" id="PF03732">
    <property type="entry name" value="Retrotrans_gag"/>
    <property type="match status" value="1"/>
</dbReference>
<feature type="domain" description="CCHC-type" evidence="18">
    <location>
        <begin position="387"/>
        <end position="402"/>
    </location>
</feature>